<dbReference type="PROSITE" id="PS50103">
    <property type="entry name" value="ZF_C3H1"/>
    <property type="match status" value="1"/>
</dbReference>
<dbReference type="Pfam" id="PF13920">
    <property type="entry name" value="zf-C3HC4_3"/>
    <property type="match status" value="1"/>
</dbReference>
<dbReference type="PaxDb" id="3218-PP1S114_84V6.1"/>
<feature type="domain" description="C3H1-type" evidence="7">
    <location>
        <begin position="191"/>
        <end position="219"/>
    </location>
</feature>
<dbReference type="AlphaFoldDB" id="A9SSR1"/>
<dbReference type="Gene3D" id="3.30.40.10">
    <property type="entry name" value="Zinc/RING finger domain, C3HC4 (zinc finger)"/>
    <property type="match status" value="1"/>
</dbReference>
<dbReference type="OrthoDB" id="25761at2759"/>
<dbReference type="EMBL" id="ABEU02000008">
    <property type="protein sequence ID" value="PNR49728.1"/>
    <property type="molecule type" value="Genomic_DNA"/>
</dbReference>
<dbReference type="STRING" id="3218.A9SSR1"/>
<dbReference type="FunFam" id="3.30.40.10:FF:000045">
    <property type="entry name" value="RING finger protein 113A"/>
    <property type="match status" value="1"/>
</dbReference>
<protein>
    <submittedName>
        <fullName evidence="8 9">Uncharacterized protein</fullName>
    </submittedName>
</protein>
<dbReference type="eggNOG" id="KOG1813">
    <property type="taxonomic scope" value="Eukaryota"/>
</dbReference>
<dbReference type="Gramene" id="Pp3c8_16180V3.2">
    <property type="protein sequence ID" value="Pp3c8_16180V3.2"/>
    <property type="gene ID" value="Pp3c8_16180"/>
</dbReference>
<evidence type="ECO:0000256" key="2">
    <source>
        <dbReference type="ARBA" id="ARBA00022771"/>
    </source>
</evidence>
<keyword evidence="1 4" id="KW-0479">Metal-binding</keyword>
<dbReference type="Pfam" id="PF00642">
    <property type="entry name" value="zf-CCCH"/>
    <property type="match status" value="1"/>
</dbReference>
<dbReference type="InterPro" id="IPR039971">
    <property type="entry name" value="CWC24-like"/>
</dbReference>
<evidence type="ECO:0000313" key="10">
    <source>
        <dbReference type="Proteomes" id="UP000006727"/>
    </source>
</evidence>
<name>A9SSR1_PHYPA</name>
<dbReference type="InterPro" id="IPR001841">
    <property type="entry name" value="Znf_RING"/>
</dbReference>
<dbReference type="GO" id="GO:0005684">
    <property type="term" value="C:U2-type spliceosomal complex"/>
    <property type="evidence" value="ECO:0000318"/>
    <property type="project" value="GO_Central"/>
</dbReference>
<dbReference type="OMA" id="WQLEADH"/>
<dbReference type="InterPro" id="IPR017907">
    <property type="entry name" value="Znf_RING_CS"/>
</dbReference>
<evidence type="ECO:0000259" key="6">
    <source>
        <dbReference type="PROSITE" id="PS50089"/>
    </source>
</evidence>
<dbReference type="PANTHER" id="PTHR12930:SF0">
    <property type="entry name" value="RING FINGER PROTEIN 113B"/>
    <property type="match status" value="1"/>
</dbReference>
<dbReference type="RefSeq" id="XP_024382662.1">
    <property type="nucleotide sequence ID" value="XM_024526894.2"/>
</dbReference>
<sequence length="335" mass="37300">MEAPSEAGAAAAPAAGAFFKKKIQNKNIRKRPTIDDGDEEEENAGSAVNKGKIAKKGVGRLEFNSGAPVGTSKVQNSEESDKAGEVERATFVYESTRQVQTQDDSRATAVSEIETEFDRDNRAIRERVLKQASEALKSGEPSNSKVYKGIHGYTDHKAGFRQEHTISREKAGGAHGPLRASAHIRMTVRFDYQPDICKDYKETGYCGYGDSCKFMHDRGDYKSGWQMEREWDQEEKLRKQRLARGEADTEEGEGAGDDSDDEDALPFACFICREPFTDPVVTTCKHYFCEHCALKHHSRNKLCYVCNKPTNGVFNTAHEIVRKQKEAKQAAEGGD</sequence>
<evidence type="ECO:0000256" key="1">
    <source>
        <dbReference type="ARBA" id="ARBA00022723"/>
    </source>
</evidence>
<dbReference type="SMART" id="SM00184">
    <property type="entry name" value="RING"/>
    <property type="match status" value="1"/>
</dbReference>
<dbReference type="PROSITE" id="PS50089">
    <property type="entry name" value="ZF_RING_2"/>
    <property type="match status" value="1"/>
</dbReference>
<dbReference type="CDD" id="cd16539">
    <property type="entry name" value="RING-HC_RNF113A_B"/>
    <property type="match status" value="1"/>
</dbReference>
<accession>A9SSR1</accession>
<evidence type="ECO:0000256" key="5">
    <source>
        <dbReference type="SAM" id="MobiDB-lite"/>
    </source>
</evidence>
<dbReference type="InterPro" id="IPR000571">
    <property type="entry name" value="Znf_CCCH"/>
</dbReference>
<dbReference type="Gene3D" id="4.10.1000.10">
    <property type="entry name" value="Zinc finger, CCCH-type"/>
    <property type="match status" value="1"/>
</dbReference>
<dbReference type="EnsemblPlants" id="Pp3c8_16180V3.1">
    <property type="protein sequence ID" value="Pp3c8_16180V3.1"/>
    <property type="gene ID" value="Pp3c8_16180"/>
</dbReference>
<feature type="compositionally biased region" description="Basic and acidic residues" evidence="5">
    <location>
        <begin position="238"/>
        <end position="247"/>
    </location>
</feature>
<feature type="zinc finger region" description="C3H1-type" evidence="4">
    <location>
        <begin position="191"/>
        <end position="219"/>
    </location>
</feature>
<dbReference type="Proteomes" id="UP000006727">
    <property type="component" value="Chromosome 8"/>
</dbReference>
<gene>
    <name evidence="9" type="primary">LOC112285777</name>
    <name evidence="8" type="ORF">PHYPA_011624</name>
</gene>
<dbReference type="SUPFAM" id="SSF90229">
    <property type="entry name" value="CCCH zinc finger"/>
    <property type="match status" value="1"/>
</dbReference>
<evidence type="ECO:0000256" key="4">
    <source>
        <dbReference type="PROSITE-ProRule" id="PRU00723"/>
    </source>
</evidence>
<dbReference type="GeneID" id="112285777"/>
<reference evidence="8 10" key="1">
    <citation type="journal article" date="2008" name="Science">
        <title>The Physcomitrella genome reveals evolutionary insights into the conquest of land by plants.</title>
        <authorList>
            <person name="Rensing S."/>
            <person name="Lang D."/>
            <person name="Zimmer A."/>
            <person name="Terry A."/>
            <person name="Salamov A."/>
            <person name="Shapiro H."/>
            <person name="Nishiyama T."/>
            <person name="Perroud P.-F."/>
            <person name="Lindquist E."/>
            <person name="Kamisugi Y."/>
            <person name="Tanahashi T."/>
            <person name="Sakakibara K."/>
            <person name="Fujita T."/>
            <person name="Oishi K."/>
            <person name="Shin-I T."/>
            <person name="Kuroki Y."/>
            <person name="Toyoda A."/>
            <person name="Suzuki Y."/>
            <person name="Hashimoto A."/>
            <person name="Yamaguchi K."/>
            <person name="Sugano A."/>
            <person name="Kohara Y."/>
            <person name="Fujiyama A."/>
            <person name="Anterola A."/>
            <person name="Aoki S."/>
            <person name="Ashton N."/>
            <person name="Barbazuk W.B."/>
            <person name="Barker E."/>
            <person name="Bennetzen J."/>
            <person name="Bezanilla M."/>
            <person name="Blankenship R."/>
            <person name="Cho S.H."/>
            <person name="Dutcher S."/>
            <person name="Estelle M."/>
            <person name="Fawcett J.A."/>
            <person name="Gundlach H."/>
            <person name="Hanada K."/>
            <person name="Heyl A."/>
            <person name="Hicks K.A."/>
            <person name="Hugh J."/>
            <person name="Lohr M."/>
            <person name="Mayer K."/>
            <person name="Melkozernov A."/>
            <person name="Murata T."/>
            <person name="Nelson D."/>
            <person name="Pils B."/>
            <person name="Prigge M."/>
            <person name="Reiss B."/>
            <person name="Renner T."/>
            <person name="Rombauts S."/>
            <person name="Rushton P."/>
            <person name="Sanderfoot A."/>
            <person name="Schween G."/>
            <person name="Shiu S.-H."/>
            <person name="Stueber K."/>
            <person name="Theodoulou F.L."/>
            <person name="Tu H."/>
            <person name="Van de Peer Y."/>
            <person name="Verrier P.J."/>
            <person name="Waters E."/>
            <person name="Wood A."/>
            <person name="Yang L."/>
            <person name="Cove D."/>
            <person name="Cuming A."/>
            <person name="Hasebe M."/>
            <person name="Lucas S."/>
            <person name="Mishler D.B."/>
            <person name="Reski R."/>
            <person name="Grigoriev I."/>
            <person name="Quatrano R.S."/>
            <person name="Boore J.L."/>
        </authorList>
    </citation>
    <scope>NUCLEOTIDE SEQUENCE [LARGE SCALE GENOMIC DNA]</scope>
    <source>
        <strain evidence="9 10">cv. Gransden 2004</strain>
    </source>
</reference>
<dbReference type="HOGENOM" id="CLU_050460_1_2_1"/>
<dbReference type="PANTHER" id="PTHR12930">
    <property type="entry name" value="ZINC FINGER PROTEIN 183"/>
    <property type="match status" value="1"/>
</dbReference>
<keyword evidence="10" id="KW-1185">Reference proteome</keyword>
<feature type="domain" description="RING-type" evidence="6">
    <location>
        <begin position="269"/>
        <end position="307"/>
    </location>
</feature>
<reference evidence="8 10" key="2">
    <citation type="journal article" date="2018" name="Plant J.">
        <title>The Physcomitrella patens chromosome-scale assembly reveals moss genome structure and evolution.</title>
        <authorList>
            <person name="Lang D."/>
            <person name="Ullrich K.K."/>
            <person name="Murat F."/>
            <person name="Fuchs J."/>
            <person name="Jenkins J."/>
            <person name="Haas F.B."/>
            <person name="Piednoel M."/>
            <person name="Gundlach H."/>
            <person name="Van Bel M."/>
            <person name="Meyberg R."/>
            <person name="Vives C."/>
            <person name="Morata J."/>
            <person name="Symeonidi A."/>
            <person name="Hiss M."/>
            <person name="Muchero W."/>
            <person name="Kamisugi Y."/>
            <person name="Saleh O."/>
            <person name="Blanc G."/>
            <person name="Decker E.L."/>
            <person name="van Gessel N."/>
            <person name="Grimwood J."/>
            <person name="Hayes R.D."/>
            <person name="Graham S.W."/>
            <person name="Gunter L.E."/>
            <person name="McDaniel S.F."/>
            <person name="Hoernstein S.N.W."/>
            <person name="Larsson A."/>
            <person name="Li F.W."/>
            <person name="Perroud P.F."/>
            <person name="Phillips J."/>
            <person name="Ranjan P."/>
            <person name="Rokshar D.S."/>
            <person name="Rothfels C.J."/>
            <person name="Schneider L."/>
            <person name="Shu S."/>
            <person name="Stevenson D.W."/>
            <person name="Thummler F."/>
            <person name="Tillich M."/>
            <person name="Villarreal Aguilar J.C."/>
            <person name="Widiez T."/>
            <person name="Wong G.K."/>
            <person name="Wymore A."/>
            <person name="Zhang Y."/>
            <person name="Zimmer A.D."/>
            <person name="Quatrano R.S."/>
            <person name="Mayer K.F.X."/>
            <person name="Goodstein D."/>
            <person name="Casacuberta J.M."/>
            <person name="Vandepoele K."/>
            <person name="Reski R."/>
            <person name="Cuming A.C."/>
            <person name="Tuskan G.A."/>
            <person name="Maumus F."/>
            <person name="Salse J."/>
            <person name="Schmutz J."/>
            <person name="Rensing S.A."/>
        </authorList>
    </citation>
    <scope>NUCLEOTIDE SEQUENCE [LARGE SCALE GENOMIC DNA]</scope>
    <source>
        <strain evidence="9 10">cv. Gransden 2004</strain>
    </source>
</reference>
<feature type="compositionally biased region" description="Acidic residues" evidence="5">
    <location>
        <begin position="248"/>
        <end position="261"/>
    </location>
</feature>
<dbReference type="GO" id="GO:0008270">
    <property type="term" value="F:zinc ion binding"/>
    <property type="evidence" value="ECO:0007669"/>
    <property type="project" value="UniProtKB-KW"/>
</dbReference>
<dbReference type="Gramene" id="Pp3c8_16180V3.1">
    <property type="protein sequence ID" value="Pp3c8_16180V3.1"/>
    <property type="gene ID" value="Pp3c8_16180"/>
</dbReference>
<dbReference type="PROSITE" id="PS00518">
    <property type="entry name" value="ZF_RING_1"/>
    <property type="match status" value="1"/>
</dbReference>
<dbReference type="InterPro" id="IPR036855">
    <property type="entry name" value="Znf_CCCH_sf"/>
</dbReference>
<feature type="compositionally biased region" description="Basic residues" evidence="5">
    <location>
        <begin position="21"/>
        <end position="31"/>
    </location>
</feature>
<keyword evidence="2 4" id="KW-0863">Zinc-finger</keyword>
<organism evidence="8">
    <name type="scientific">Physcomitrium patens</name>
    <name type="common">Spreading-leaved earth moss</name>
    <name type="synonym">Physcomitrella patens</name>
    <dbReference type="NCBI Taxonomy" id="3218"/>
    <lineage>
        <taxon>Eukaryota</taxon>
        <taxon>Viridiplantae</taxon>
        <taxon>Streptophyta</taxon>
        <taxon>Embryophyta</taxon>
        <taxon>Bryophyta</taxon>
        <taxon>Bryophytina</taxon>
        <taxon>Bryopsida</taxon>
        <taxon>Funariidae</taxon>
        <taxon>Funariales</taxon>
        <taxon>Funariaceae</taxon>
        <taxon>Physcomitrium</taxon>
    </lineage>
</organism>
<dbReference type="GO" id="GO:0034247">
    <property type="term" value="P:snoRNA splicing"/>
    <property type="evidence" value="ECO:0000318"/>
    <property type="project" value="GO_Central"/>
</dbReference>
<dbReference type="InterPro" id="IPR013083">
    <property type="entry name" value="Znf_RING/FYVE/PHD"/>
</dbReference>
<dbReference type="FunFam" id="4.10.1000.10:FF:000014">
    <property type="entry name" value="Zinc finger CCCH domain-containing protein 1"/>
    <property type="match status" value="1"/>
</dbReference>
<dbReference type="SUPFAM" id="SSF57850">
    <property type="entry name" value="RING/U-box"/>
    <property type="match status" value="1"/>
</dbReference>
<feature type="region of interest" description="Disordered" evidence="5">
    <location>
        <begin position="238"/>
        <end position="261"/>
    </location>
</feature>
<dbReference type="EnsemblPlants" id="Pp3c8_16180V3.2">
    <property type="protein sequence ID" value="Pp3c8_16180V3.2"/>
    <property type="gene ID" value="Pp3c8_16180"/>
</dbReference>
<reference evidence="9" key="3">
    <citation type="submission" date="2020-12" db="UniProtKB">
        <authorList>
            <consortium name="EnsemblPlants"/>
        </authorList>
    </citation>
    <scope>IDENTIFICATION</scope>
</reference>
<evidence type="ECO:0000259" key="7">
    <source>
        <dbReference type="PROSITE" id="PS50103"/>
    </source>
</evidence>
<keyword evidence="3 4" id="KW-0862">Zinc</keyword>
<proteinExistence type="predicted"/>
<evidence type="ECO:0000256" key="3">
    <source>
        <dbReference type="ARBA" id="ARBA00022833"/>
    </source>
</evidence>
<evidence type="ECO:0000313" key="9">
    <source>
        <dbReference type="EnsemblPlants" id="Pp3c8_16180V3.1"/>
    </source>
</evidence>
<dbReference type="SMART" id="SM00356">
    <property type="entry name" value="ZnF_C3H1"/>
    <property type="match status" value="1"/>
</dbReference>
<feature type="region of interest" description="Disordered" evidence="5">
    <location>
        <begin position="21"/>
        <end position="86"/>
    </location>
</feature>
<evidence type="ECO:0000313" key="8">
    <source>
        <dbReference type="EMBL" id="PNR49728.1"/>
    </source>
</evidence>